<dbReference type="Proteomes" id="UP001589710">
    <property type="component" value="Unassembled WGS sequence"/>
</dbReference>
<dbReference type="EMBL" id="JBHMCG010000040">
    <property type="protein sequence ID" value="MFB9572456.1"/>
    <property type="molecule type" value="Genomic_DNA"/>
</dbReference>
<evidence type="ECO:0000313" key="6">
    <source>
        <dbReference type="Proteomes" id="UP001589710"/>
    </source>
</evidence>
<evidence type="ECO:0000256" key="1">
    <source>
        <dbReference type="ARBA" id="ARBA00008467"/>
    </source>
</evidence>
<gene>
    <name evidence="5" type="ORF">ACFFTL_09000</name>
</gene>
<dbReference type="NCBIfam" id="NF005490">
    <property type="entry name" value="PRK07103.1"/>
    <property type="match status" value="1"/>
</dbReference>
<keyword evidence="2 3" id="KW-0808">Transferase</keyword>
<dbReference type="SMART" id="SM00825">
    <property type="entry name" value="PKS_KS"/>
    <property type="match status" value="1"/>
</dbReference>
<dbReference type="RefSeq" id="WP_345518894.1">
    <property type="nucleotide sequence ID" value="NZ_BAAAXD010000050.1"/>
</dbReference>
<evidence type="ECO:0000256" key="2">
    <source>
        <dbReference type="ARBA" id="ARBA00022679"/>
    </source>
</evidence>
<proteinExistence type="inferred from homology"/>
<dbReference type="InterPro" id="IPR016039">
    <property type="entry name" value="Thiolase-like"/>
</dbReference>
<dbReference type="InterPro" id="IPR000794">
    <property type="entry name" value="Beta-ketoacyl_synthase"/>
</dbReference>
<evidence type="ECO:0000256" key="3">
    <source>
        <dbReference type="RuleBase" id="RU003694"/>
    </source>
</evidence>
<sequence length="424" mass="43372">MSPASLRTWVTGLGVLCAAGRDPAGFTGALRAGHSGITRRETGASHEAGWPDRSAVIDGFALADALAGCEGLSATLLDSARRSVARSPYNIQVATVAALQGWLSAALDESPAPPARTGLVVAGSNLNGGYAWRQRQRFERDPAYLPPTFALHYQDTDHVGTLSQLLGIRGEGFTVGGASASGNVAIIQGARLIECGALDVCLVVGALTELSPMELRSYCNLRAAAAGDAATTGFGAPFDTGHRGFVPGEGCAVLVLESEASARRRGAPPLAELSGYAQRLDANRLADPSADGEADAMEAAIERAGLSPADIDYVNAHGTGAPLGDVAELQALRKVFGSRGPWVNATKALTGHCLSAAGVVEAVATVIQLRDSFVHATVGLTSPVDASHRFVGPTAKGVPLRHALSNSFGFGGISTSVVFGAAPA</sequence>
<organism evidence="5 6">
    <name type="scientific">Streptomyces yanii</name>
    <dbReference type="NCBI Taxonomy" id="78510"/>
    <lineage>
        <taxon>Bacteria</taxon>
        <taxon>Bacillati</taxon>
        <taxon>Actinomycetota</taxon>
        <taxon>Actinomycetes</taxon>
        <taxon>Kitasatosporales</taxon>
        <taxon>Streptomycetaceae</taxon>
        <taxon>Streptomyces</taxon>
    </lineage>
</organism>
<dbReference type="PANTHER" id="PTHR11712">
    <property type="entry name" value="POLYKETIDE SYNTHASE-RELATED"/>
    <property type="match status" value="1"/>
</dbReference>
<dbReference type="CDD" id="cd00834">
    <property type="entry name" value="KAS_I_II"/>
    <property type="match status" value="1"/>
</dbReference>
<dbReference type="InterPro" id="IPR014031">
    <property type="entry name" value="Ketoacyl_synth_C"/>
</dbReference>
<dbReference type="SUPFAM" id="SSF53901">
    <property type="entry name" value="Thiolase-like"/>
    <property type="match status" value="2"/>
</dbReference>
<comment type="caution">
    <text evidence="5">The sequence shown here is derived from an EMBL/GenBank/DDBJ whole genome shotgun (WGS) entry which is preliminary data.</text>
</comment>
<dbReference type="PROSITE" id="PS52004">
    <property type="entry name" value="KS3_2"/>
    <property type="match status" value="1"/>
</dbReference>
<dbReference type="InterPro" id="IPR014030">
    <property type="entry name" value="Ketoacyl_synth_N"/>
</dbReference>
<dbReference type="Gene3D" id="3.40.47.10">
    <property type="match status" value="2"/>
</dbReference>
<dbReference type="Pfam" id="PF00109">
    <property type="entry name" value="ketoacyl-synt"/>
    <property type="match status" value="1"/>
</dbReference>
<evidence type="ECO:0000259" key="4">
    <source>
        <dbReference type="PROSITE" id="PS52004"/>
    </source>
</evidence>
<name>A0ABV5R3N0_9ACTN</name>
<accession>A0ABV5R3N0</accession>
<keyword evidence="6" id="KW-1185">Reference proteome</keyword>
<reference evidence="5 6" key="1">
    <citation type="submission" date="2024-09" db="EMBL/GenBank/DDBJ databases">
        <authorList>
            <person name="Sun Q."/>
            <person name="Mori K."/>
        </authorList>
    </citation>
    <scope>NUCLEOTIDE SEQUENCE [LARGE SCALE GENOMIC DNA]</scope>
    <source>
        <strain evidence="5 6">JCM 3331</strain>
    </source>
</reference>
<feature type="domain" description="Ketosynthase family 3 (KS3)" evidence="4">
    <location>
        <begin position="1"/>
        <end position="421"/>
    </location>
</feature>
<comment type="similarity">
    <text evidence="1 3">Belongs to the thiolase-like superfamily. Beta-ketoacyl-ACP synthases family.</text>
</comment>
<protein>
    <submittedName>
        <fullName evidence="5">Beta-ketoacyl synthase N-terminal-like domain-containing protein</fullName>
    </submittedName>
</protein>
<dbReference type="PANTHER" id="PTHR11712:SF336">
    <property type="entry name" value="3-OXOACYL-[ACYL-CARRIER-PROTEIN] SYNTHASE, MITOCHONDRIAL"/>
    <property type="match status" value="1"/>
</dbReference>
<dbReference type="Pfam" id="PF02801">
    <property type="entry name" value="Ketoacyl-synt_C"/>
    <property type="match status" value="1"/>
</dbReference>
<dbReference type="InterPro" id="IPR020841">
    <property type="entry name" value="PKS_Beta-ketoAc_synthase_dom"/>
</dbReference>
<evidence type="ECO:0000313" key="5">
    <source>
        <dbReference type="EMBL" id="MFB9572456.1"/>
    </source>
</evidence>